<dbReference type="Gene3D" id="3.30.70.1060">
    <property type="entry name" value="Dimeric alpha+beta barrel"/>
    <property type="match status" value="1"/>
</dbReference>
<dbReference type="InterPro" id="IPR011008">
    <property type="entry name" value="Dimeric_a/b-barrel"/>
</dbReference>
<dbReference type="PANTHER" id="PTHR33606:SF3">
    <property type="entry name" value="PROTEIN YCII"/>
    <property type="match status" value="1"/>
</dbReference>
<dbReference type="PANTHER" id="PTHR33606">
    <property type="entry name" value="PROTEIN YCII"/>
    <property type="match status" value="1"/>
</dbReference>
<dbReference type="Pfam" id="PF03795">
    <property type="entry name" value="YCII"/>
    <property type="match status" value="1"/>
</dbReference>
<sequence length="94" mass="10387">MHYVVHCVDHEGAVEKRLAHYDAHKAYLASAPVKTVISGPLLADDNETMIGSMFVLEADSKDAVIAFNAADPFHKAGLWKSVSIHPFNKRVDNR</sequence>
<evidence type="ECO:0000256" key="1">
    <source>
        <dbReference type="ARBA" id="ARBA00007689"/>
    </source>
</evidence>
<dbReference type="SUPFAM" id="SSF54909">
    <property type="entry name" value="Dimeric alpha+beta barrel"/>
    <property type="match status" value="1"/>
</dbReference>
<name>A0A7W6LHF7_9HYPH</name>
<dbReference type="Proteomes" id="UP000519897">
    <property type="component" value="Unassembled WGS sequence"/>
</dbReference>
<dbReference type="InterPro" id="IPR005545">
    <property type="entry name" value="YCII"/>
</dbReference>
<dbReference type="InterPro" id="IPR051807">
    <property type="entry name" value="Sec-metab_biosynth-assoc"/>
</dbReference>
<comment type="caution">
    <text evidence="3">The sequence shown here is derived from an EMBL/GenBank/DDBJ whole genome shotgun (WGS) entry which is preliminary data.</text>
</comment>
<dbReference type="AlphaFoldDB" id="A0A7W6LHF7"/>
<evidence type="ECO:0000313" key="4">
    <source>
        <dbReference type="Proteomes" id="UP000519897"/>
    </source>
</evidence>
<feature type="domain" description="YCII-related" evidence="2">
    <location>
        <begin position="1"/>
        <end position="88"/>
    </location>
</feature>
<gene>
    <name evidence="3" type="ORF">GGQ72_003008</name>
</gene>
<comment type="similarity">
    <text evidence="1">Belongs to the YciI family.</text>
</comment>
<evidence type="ECO:0000313" key="3">
    <source>
        <dbReference type="EMBL" id="MBB4144451.1"/>
    </source>
</evidence>
<proteinExistence type="inferred from homology"/>
<reference evidence="3 4" key="1">
    <citation type="submission" date="2020-08" db="EMBL/GenBank/DDBJ databases">
        <title>Genomic Encyclopedia of Type Strains, Phase IV (KMG-IV): sequencing the most valuable type-strain genomes for metagenomic binning, comparative biology and taxonomic classification.</title>
        <authorList>
            <person name="Goeker M."/>
        </authorList>
    </citation>
    <scope>NUCLEOTIDE SEQUENCE [LARGE SCALE GENOMIC DNA]</scope>
    <source>
        <strain evidence="3 4">DSM 29514</strain>
    </source>
</reference>
<dbReference type="RefSeq" id="WP_062556551.1">
    <property type="nucleotide sequence ID" value="NZ_CP049249.1"/>
</dbReference>
<accession>A0A7W6LHF7</accession>
<keyword evidence="4" id="KW-1185">Reference proteome</keyword>
<organism evidence="3 4">
    <name type="scientific">Rhizobium rhizoryzae</name>
    <dbReference type="NCBI Taxonomy" id="451876"/>
    <lineage>
        <taxon>Bacteria</taxon>
        <taxon>Pseudomonadati</taxon>
        <taxon>Pseudomonadota</taxon>
        <taxon>Alphaproteobacteria</taxon>
        <taxon>Hyphomicrobiales</taxon>
        <taxon>Rhizobiaceae</taxon>
        <taxon>Rhizobium/Agrobacterium group</taxon>
        <taxon>Rhizobium</taxon>
    </lineage>
</organism>
<dbReference type="EMBL" id="JACIEC010000003">
    <property type="protein sequence ID" value="MBB4144451.1"/>
    <property type="molecule type" value="Genomic_DNA"/>
</dbReference>
<evidence type="ECO:0000259" key="2">
    <source>
        <dbReference type="Pfam" id="PF03795"/>
    </source>
</evidence>
<protein>
    <recommendedName>
        <fullName evidence="2">YCII-related domain-containing protein</fullName>
    </recommendedName>
</protein>